<organism evidence="1 2">
    <name type="scientific">Lacticaseibacillus paracasei subsp. paracasei Lpp71</name>
    <dbReference type="NCBI Taxonomy" id="1256207"/>
    <lineage>
        <taxon>Bacteria</taxon>
        <taxon>Bacillati</taxon>
        <taxon>Bacillota</taxon>
        <taxon>Bacilli</taxon>
        <taxon>Lactobacillales</taxon>
        <taxon>Lactobacillaceae</taxon>
        <taxon>Lacticaseibacillus</taxon>
    </lineage>
</organism>
<protein>
    <recommendedName>
        <fullName evidence="3">Bacteriophage abortive infection AbiH</fullName>
    </recommendedName>
</protein>
<evidence type="ECO:0000313" key="2">
    <source>
        <dbReference type="Proteomes" id="UP000014252"/>
    </source>
</evidence>
<evidence type="ECO:0000313" key="1">
    <source>
        <dbReference type="EMBL" id="EPC78094.1"/>
    </source>
</evidence>
<dbReference type="AlphaFoldDB" id="A0A8E0IVB1"/>
<proteinExistence type="predicted"/>
<name>A0A8E0IVB1_LACPA</name>
<accession>A0A8E0IVB1</accession>
<reference evidence="1 2" key="1">
    <citation type="journal article" date="2013" name="PLoS ONE">
        <title>Lactobacillus paracasei comparative genomics: towards species pan-genome definition and exploitation of diversity.</title>
        <authorList>
            <person name="Smokvina T."/>
            <person name="Wels M."/>
            <person name="Polka J."/>
            <person name="Chervaux C."/>
            <person name="Brisse S."/>
            <person name="Boekhorst J."/>
            <person name="van Hylckama Vlieg J.E."/>
            <person name="Siezen R.J."/>
        </authorList>
    </citation>
    <scope>NUCLEOTIDE SEQUENCE [LARGE SCALE GENOMIC DNA]</scope>
    <source>
        <strain evidence="1 2">Lpp71</strain>
    </source>
</reference>
<gene>
    <name evidence="1" type="ORF">Lpp71_00355</name>
</gene>
<dbReference type="Proteomes" id="UP000014252">
    <property type="component" value="Unassembled WGS sequence"/>
</dbReference>
<evidence type="ECO:0008006" key="3">
    <source>
        <dbReference type="Google" id="ProtNLM"/>
    </source>
</evidence>
<comment type="caution">
    <text evidence="1">The sequence shown here is derived from an EMBL/GenBank/DDBJ whole genome shotgun (WGS) entry which is preliminary data.</text>
</comment>
<dbReference type="Pfam" id="PF14253">
    <property type="entry name" value="AbiH"/>
    <property type="match status" value="1"/>
</dbReference>
<dbReference type="EMBL" id="ANKD01000016">
    <property type="protein sequence ID" value="EPC78094.1"/>
    <property type="molecule type" value="Genomic_DNA"/>
</dbReference>
<dbReference type="InterPro" id="IPR025935">
    <property type="entry name" value="AbiH"/>
</dbReference>
<sequence>MKIVFMVGNGLDLHLGLKTRYSDFYSWHKEHYPDVHNQIFDAIDKDKADWADYESGWCKYCRETLGSGGDEASVDAQESFLDASDEVSRELRFFLLEQIKELKVPAVRERTEIVN</sequence>
<feature type="non-terminal residue" evidence="1">
    <location>
        <position position="115"/>
    </location>
</feature>